<evidence type="ECO:0000256" key="5">
    <source>
        <dbReference type="ARBA" id="ARBA00022857"/>
    </source>
</evidence>
<comment type="similarity">
    <text evidence="2 8">Belongs to the dihydrofolate reductase family.</text>
</comment>
<dbReference type="PANTHER" id="PTHR48069:SF3">
    <property type="entry name" value="DIHYDROFOLATE REDUCTASE"/>
    <property type="match status" value="1"/>
</dbReference>
<gene>
    <name evidence="10" type="ORF">E1898_04230</name>
</gene>
<keyword evidence="4 8" id="KW-0554">One-carbon metabolism</keyword>
<dbReference type="GO" id="GO:0006730">
    <property type="term" value="P:one-carbon metabolic process"/>
    <property type="evidence" value="ECO:0007669"/>
    <property type="project" value="UniProtKB-KW"/>
</dbReference>
<dbReference type="FunFam" id="3.40.430.10:FF:000001">
    <property type="entry name" value="Dihydrofolate reductase"/>
    <property type="match status" value="1"/>
</dbReference>
<name>A0A4R5V852_9BACT</name>
<dbReference type="CDD" id="cd00209">
    <property type="entry name" value="DHFR"/>
    <property type="match status" value="1"/>
</dbReference>
<dbReference type="EMBL" id="SMUW01000027">
    <property type="protein sequence ID" value="TDK48230.1"/>
    <property type="molecule type" value="Genomic_DNA"/>
</dbReference>
<dbReference type="Gene3D" id="3.40.430.10">
    <property type="entry name" value="Dihydrofolate Reductase, subunit A"/>
    <property type="match status" value="1"/>
</dbReference>
<sequence length="167" mass="19265">MKLTIVAAKAKNNVIGKENDLIWRLPADFKRFKAITSGHYILMGRKTFLSLGKPLPDRTHLVITRDPNFEVPEGHFTFGTIEDAFTFCNKLGVNELFIIGGGEIYSQTIAMADKLILTEVEAEPEGDTYFPEFDPKDWKEVFREYHPVDSRHRFAFSFVDYEKIEQQ</sequence>
<dbReference type="AlphaFoldDB" id="A0A4R5V852"/>
<evidence type="ECO:0000256" key="1">
    <source>
        <dbReference type="ARBA" id="ARBA00004903"/>
    </source>
</evidence>
<organism evidence="10 11">
    <name type="scientific">Algoriphagus formosus</name>
    <dbReference type="NCBI Taxonomy" id="2007308"/>
    <lineage>
        <taxon>Bacteria</taxon>
        <taxon>Pseudomonadati</taxon>
        <taxon>Bacteroidota</taxon>
        <taxon>Cytophagia</taxon>
        <taxon>Cytophagales</taxon>
        <taxon>Cyclobacteriaceae</taxon>
        <taxon>Algoriphagus</taxon>
    </lineage>
</organism>
<dbReference type="SUPFAM" id="SSF53597">
    <property type="entry name" value="Dihydrofolate reductase-like"/>
    <property type="match status" value="1"/>
</dbReference>
<dbReference type="EC" id="1.5.1.3" evidence="3 8"/>
<dbReference type="UniPathway" id="UPA00077">
    <property type="reaction ID" value="UER00158"/>
</dbReference>
<comment type="function">
    <text evidence="7 8">Key enzyme in folate metabolism. Catalyzes an essential reaction for de novo glycine and purine synthesis, and for DNA precursor synthesis.</text>
</comment>
<dbReference type="PIRSF" id="PIRSF000194">
    <property type="entry name" value="DHFR"/>
    <property type="match status" value="1"/>
</dbReference>
<comment type="caution">
    <text evidence="10">The sequence shown here is derived from an EMBL/GenBank/DDBJ whole genome shotgun (WGS) entry which is preliminary data.</text>
</comment>
<dbReference type="InterPro" id="IPR001796">
    <property type="entry name" value="DHFR_dom"/>
</dbReference>
<dbReference type="InterPro" id="IPR012259">
    <property type="entry name" value="DHFR"/>
</dbReference>
<proteinExistence type="inferred from homology"/>
<dbReference type="Proteomes" id="UP000295438">
    <property type="component" value="Unassembled WGS sequence"/>
</dbReference>
<dbReference type="Pfam" id="PF00186">
    <property type="entry name" value="DHFR_1"/>
    <property type="match status" value="1"/>
</dbReference>
<dbReference type="GO" id="GO:0005829">
    <property type="term" value="C:cytosol"/>
    <property type="evidence" value="ECO:0007669"/>
    <property type="project" value="TreeGrafter"/>
</dbReference>
<dbReference type="PRINTS" id="PR00070">
    <property type="entry name" value="DHFR"/>
</dbReference>
<evidence type="ECO:0000256" key="7">
    <source>
        <dbReference type="ARBA" id="ARBA00025067"/>
    </source>
</evidence>
<feature type="domain" description="DHFR" evidence="9">
    <location>
        <begin position="2"/>
        <end position="163"/>
    </location>
</feature>
<keyword evidence="6 8" id="KW-0560">Oxidoreductase</keyword>
<dbReference type="GO" id="GO:0070401">
    <property type="term" value="F:NADP+ binding"/>
    <property type="evidence" value="ECO:0007669"/>
    <property type="project" value="UniProtKB-ARBA"/>
</dbReference>
<keyword evidence="5 8" id="KW-0521">NADP</keyword>
<evidence type="ECO:0000256" key="6">
    <source>
        <dbReference type="ARBA" id="ARBA00023002"/>
    </source>
</evidence>
<comment type="pathway">
    <text evidence="1 8">Cofactor biosynthesis; tetrahydrofolate biosynthesis; 5,6,7,8-tetrahydrofolate from 7,8-dihydrofolate: step 1/1.</text>
</comment>
<dbReference type="PROSITE" id="PS51330">
    <property type="entry name" value="DHFR_2"/>
    <property type="match status" value="1"/>
</dbReference>
<evidence type="ECO:0000313" key="11">
    <source>
        <dbReference type="Proteomes" id="UP000295438"/>
    </source>
</evidence>
<accession>A0A4R5V852</accession>
<dbReference type="InterPro" id="IPR024072">
    <property type="entry name" value="DHFR-like_dom_sf"/>
</dbReference>
<evidence type="ECO:0000256" key="8">
    <source>
        <dbReference type="PIRNR" id="PIRNR000194"/>
    </source>
</evidence>
<evidence type="ECO:0000256" key="2">
    <source>
        <dbReference type="ARBA" id="ARBA00009539"/>
    </source>
</evidence>
<dbReference type="GO" id="GO:0046655">
    <property type="term" value="P:folic acid metabolic process"/>
    <property type="evidence" value="ECO:0007669"/>
    <property type="project" value="TreeGrafter"/>
</dbReference>
<dbReference type="GO" id="GO:0046452">
    <property type="term" value="P:dihydrofolate metabolic process"/>
    <property type="evidence" value="ECO:0007669"/>
    <property type="project" value="TreeGrafter"/>
</dbReference>
<keyword evidence="11" id="KW-1185">Reference proteome</keyword>
<dbReference type="RefSeq" id="WP_133389956.1">
    <property type="nucleotide sequence ID" value="NZ_SMUW01000027.1"/>
</dbReference>
<evidence type="ECO:0000313" key="10">
    <source>
        <dbReference type="EMBL" id="TDK48230.1"/>
    </source>
</evidence>
<evidence type="ECO:0000259" key="9">
    <source>
        <dbReference type="PROSITE" id="PS51330"/>
    </source>
</evidence>
<dbReference type="GO" id="GO:0046654">
    <property type="term" value="P:tetrahydrofolate biosynthetic process"/>
    <property type="evidence" value="ECO:0007669"/>
    <property type="project" value="UniProtKB-UniPathway"/>
</dbReference>
<protein>
    <recommendedName>
        <fullName evidence="3 8">Dihydrofolate reductase</fullName>
        <ecNumber evidence="3 8">1.5.1.3</ecNumber>
    </recommendedName>
</protein>
<evidence type="ECO:0000256" key="4">
    <source>
        <dbReference type="ARBA" id="ARBA00022563"/>
    </source>
</evidence>
<reference evidence="10 11" key="1">
    <citation type="submission" date="2019-03" db="EMBL/GenBank/DDBJ databases">
        <title>Algoriphagus aquimaris sp. nov., isolated form marine sediment in Pohang, Korea.</title>
        <authorList>
            <person name="Kim J."/>
            <person name="Yoon S.-H."/>
            <person name="Lee S.-S."/>
        </authorList>
    </citation>
    <scope>NUCLEOTIDE SEQUENCE [LARGE SCALE GENOMIC DNA]</scope>
    <source>
        <strain evidence="10 11">F21</strain>
    </source>
</reference>
<comment type="catalytic activity">
    <reaction evidence="8">
        <text>(6S)-5,6,7,8-tetrahydrofolate + NADP(+) = 7,8-dihydrofolate + NADPH + H(+)</text>
        <dbReference type="Rhea" id="RHEA:15009"/>
        <dbReference type="ChEBI" id="CHEBI:15378"/>
        <dbReference type="ChEBI" id="CHEBI:57451"/>
        <dbReference type="ChEBI" id="CHEBI:57453"/>
        <dbReference type="ChEBI" id="CHEBI:57783"/>
        <dbReference type="ChEBI" id="CHEBI:58349"/>
        <dbReference type="EC" id="1.5.1.3"/>
    </reaction>
</comment>
<evidence type="ECO:0000256" key="3">
    <source>
        <dbReference type="ARBA" id="ARBA00012856"/>
    </source>
</evidence>
<dbReference type="GO" id="GO:0004146">
    <property type="term" value="F:dihydrofolate reductase activity"/>
    <property type="evidence" value="ECO:0007669"/>
    <property type="project" value="UniProtKB-EC"/>
</dbReference>
<dbReference type="PANTHER" id="PTHR48069">
    <property type="entry name" value="DIHYDROFOLATE REDUCTASE"/>
    <property type="match status" value="1"/>
</dbReference>